<evidence type="ECO:0000259" key="2">
    <source>
        <dbReference type="Pfam" id="PF18962"/>
    </source>
</evidence>
<organism evidence="3 4">
    <name type="scientific">Flavobacterium amnicola</name>
    <dbReference type="NCBI Taxonomy" id="2506422"/>
    <lineage>
        <taxon>Bacteria</taxon>
        <taxon>Pseudomonadati</taxon>
        <taxon>Bacteroidota</taxon>
        <taxon>Flavobacteriia</taxon>
        <taxon>Flavobacteriales</taxon>
        <taxon>Flavobacteriaceae</taxon>
        <taxon>Flavobacterium</taxon>
    </lineage>
</organism>
<keyword evidence="4" id="KW-1185">Reference proteome</keyword>
<evidence type="ECO:0000313" key="3">
    <source>
        <dbReference type="EMBL" id="RXR17707.1"/>
    </source>
</evidence>
<protein>
    <submittedName>
        <fullName evidence="3">T9SS type A sorting domain-containing protein</fullName>
    </submittedName>
</protein>
<dbReference type="InterPro" id="IPR026444">
    <property type="entry name" value="Secre_tail"/>
</dbReference>
<dbReference type="Pfam" id="PF18962">
    <property type="entry name" value="Por_Secre_tail"/>
    <property type="match status" value="1"/>
</dbReference>
<reference evidence="4" key="1">
    <citation type="submission" date="2019-01" db="EMBL/GenBank/DDBJ databases">
        <title>Cytophagaceae bacterium strain CAR-16.</title>
        <authorList>
            <person name="Chen W.-M."/>
        </authorList>
    </citation>
    <scope>NUCLEOTIDE SEQUENCE [LARGE SCALE GENOMIC DNA]</scope>
    <source>
        <strain evidence="4">LLJ-11</strain>
    </source>
</reference>
<dbReference type="NCBIfam" id="TIGR04183">
    <property type="entry name" value="Por_Secre_tail"/>
    <property type="match status" value="1"/>
</dbReference>
<dbReference type="RefSeq" id="WP_129436135.1">
    <property type="nucleotide sequence ID" value="NZ_SBKO01000004.1"/>
</dbReference>
<evidence type="ECO:0000256" key="1">
    <source>
        <dbReference type="ARBA" id="ARBA00022729"/>
    </source>
</evidence>
<feature type="domain" description="Secretion system C-terminal sorting" evidence="2">
    <location>
        <begin position="217"/>
        <end position="285"/>
    </location>
</feature>
<dbReference type="Proteomes" id="UP000290283">
    <property type="component" value="Unassembled WGS sequence"/>
</dbReference>
<dbReference type="EMBL" id="SBKO01000004">
    <property type="protein sequence ID" value="RXR17707.1"/>
    <property type="molecule type" value="Genomic_DNA"/>
</dbReference>
<comment type="caution">
    <text evidence="3">The sequence shown here is derived from an EMBL/GenBank/DDBJ whole genome shotgun (WGS) entry which is preliminary data.</text>
</comment>
<name>A0A4Q1K0N8_9FLAO</name>
<dbReference type="OrthoDB" id="1361200at2"/>
<keyword evidence="1" id="KW-0732">Signal</keyword>
<proteinExistence type="predicted"/>
<dbReference type="AlphaFoldDB" id="A0A4Q1K0N8"/>
<evidence type="ECO:0000313" key="4">
    <source>
        <dbReference type="Proteomes" id="UP000290283"/>
    </source>
</evidence>
<accession>A0A4Q1K0N8</accession>
<gene>
    <name evidence="3" type="ORF">EQG63_09480</name>
</gene>
<sequence length="287" mass="32526">MKKIHFTFIFVLIGFIGFCQVTHVQIDTNNYIYVPVNWGEYYGTQTSDAGLNTIFQNNQITQCYQGSHPVNQSNSIFAVCQNNNLSNFISELNNYTSLVTKVSICPQPETFGDVMSITLLNETIGIPTGFDSNGIVTTNDGGLNTIFQNFNVKYYSRAFPSYIGTESPVRVYYTKCNCDISLLKNQLDLYNSIIERNSYIGVAFLSTNEFEISKTNIYPNPFSTQLNIDSKDSITNYSVFDVMGKELSNCHSKVEFDHQTSQLLNGIYFLQLQFENGKTSTYKIIKE</sequence>